<dbReference type="Gene3D" id="3.40.390.10">
    <property type="entry name" value="Collagenase (Catalytic Domain)"/>
    <property type="match status" value="2"/>
</dbReference>
<keyword evidence="3" id="KW-0336">GPI-anchor</keyword>
<evidence type="ECO:0000256" key="10">
    <source>
        <dbReference type="SAM" id="SignalP"/>
    </source>
</evidence>
<gene>
    <name evidence="13" type="ORF">F3Y22_tig00111678pilonHSYRG00131</name>
</gene>
<dbReference type="InterPro" id="IPR021190">
    <property type="entry name" value="Pept_M10A"/>
</dbReference>
<evidence type="ECO:0000313" key="13">
    <source>
        <dbReference type="EMBL" id="KAE8675342.1"/>
    </source>
</evidence>
<dbReference type="SUPFAM" id="SSF47090">
    <property type="entry name" value="PGBD-like"/>
    <property type="match status" value="1"/>
</dbReference>
<accession>A0A6A2XIJ5</accession>
<dbReference type="Pfam" id="PF00413">
    <property type="entry name" value="Peptidase_M10"/>
    <property type="match status" value="1"/>
</dbReference>
<dbReference type="PANTHER" id="PTHR10201">
    <property type="entry name" value="MATRIX METALLOPROTEINASE"/>
    <property type="match status" value="1"/>
</dbReference>
<dbReference type="GO" id="GO:0005886">
    <property type="term" value="C:plasma membrane"/>
    <property type="evidence" value="ECO:0007669"/>
    <property type="project" value="UniProtKB-SubCell"/>
</dbReference>
<evidence type="ECO:0000256" key="4">
    <source>
        <dbReference type="ARBA" id="ARBA00022670"/>
    </source>
</evidence>
<keyword evidence="3" id="KW-0472">Membrane</keyword>
<dbReference type="GO" id="GO:0098552">
    <property type="term" value="C:side of membrane"/>
    <property type="evidence" value="ECO:0007669"/>
    <property type="project" value="UniProtKB-KW"/>
</dbReference>
<dbReference type="GO" id="GO:0004222">
    <property type="term" value="F:metalloendopeptidase activity"/>
    <property type="evidence" value="ECO:0007669"/>
    <property type="project" value="InterPro"/>
</dbReference>
<keyword evidence="7 8" id="KW-0862">Zinc</keyword>
<dbReference type="PRINTS" id="PR00138">
    <property type="entry name" value="MATRIXIN"/>
</dbReference>
<evidence type="ECO:0000259" key="12">
    <source>
        <dbReference type="Pfam" id="PF01471"/>
    </source>
</evidence>
<evidence type="ECO:0000256" key="7">
    <source>
        <dbReference type="ARBA" id="ARBA00022833"/>
    </source>
</evidence>
<reference evidence="13" key="1">
    <citation type="submission" date="2019-09" db="EMBL/GenBank/DDBJ databases">
        <title>Draft genome information of white flower Hibiscus syriacus.</title>
        <authorList>
            <person name="Kim Y.-M."/>
        </authorList>
    </citation>
    <scope>NUCLEOTIDE SEQUENCE [LARGE SCALE GENOMIC DNA]</scope>
    <source>
        <strain evidence="13">YM2019G1</strain>
    </source>
</reference>
<feature type="compositionally biased region" description="Polar residues" evidence="9">
    <location>
        <begin position="300"/>
        <end position="315"/>
    </location>
</feature>
<comment type="subcellular location">
    <subcellularLocation>
        <location evidence="1">Cell membrane</location>
        <topology evidence="1">Lipid-anchor</topology>
        <topology evidence="1">GPI-anchor</topology>
        <orientation evidence="1">Extracellular side</orientation>
    </subcellularLocation>
</comment>
<feature type="domain" description="Peptidoglycan binding-like" evidence="12">
    <location>
        <begin position="61"/>
        <end position="118"/>
    </location>
</feature>
<dbReference type="InterPro" id="IPR036365">
    <property type="entry name" value="PGBD-like_sf"/>
</dbReference>
<comment type="similarity">
    <text evidence="2">Belongs to the peptidase M10A family. Matrix metalloproteinases (MMPs) subfamily.</text>
</comment>
<feature type="binding site" evidence="8">
    <location>
        <position position="276"/>
    </location>
    <ligand>
        <name>Zn(2+)</name>
        <dbReference type="ChEBI" id="CHEBI:29105"/>
        <label>2</label>
        <note>catalytic</note>
    </ligand>
</feature>
<evidence type="ECO:0000256" key="6">
    <source>
        <dbReference type="ARBA" id="ARBA00022801"/>
    </source>
</evidence>
<feature type="chain" id="PRO_5025625486" evidence="10">
    <location>
        <begin position="22"/>
        <end position="349"/>
    </location>
</feature>
<dbReference type="AlphaFoldDB" id="A0A6A2XIJ5"/>
<evidence type="ECO:0000256" key="3">
    <source>
        <dbReference type="ARBA" id="ARBA00022622"/>
    </source>
</evidence>
<dbReference type="Pfam" id="PF01471">
    <property type="entry name" value="PG_binding_1"/>
    <property type="match status" value="1"/>
</dbReference>
<keyword evidence="4" id="KW-0645">Protease</keyword>
<keyword evidence="5 8" id="KW-0479">Metal-binding</keyword>
<dbReference type="Proteomes" id="UP000436088">
    <property type="component" value="Unassembled WGS sequence"/>
</dbReference>
<name>A0A6A2XIJ5_HIBSY</name>
<feature type="signal peptide" evidence="10">
    <location>
        <begin position="1"/>
        <end position="21"/>
    </location>
</feature>
<keyword evidence="3" id="KW-0325">Glycoprotein</keyword>
<dbReference type="PANTHER" id="PTHR10201:SF272">
    <property type="entry name" value="METALLOENDOPROTEINASE 5-MMP"/>
    <property type="match status" value="1"/>
</dbReference>
<feature type="binding site" evidence="8">
    <location>
        <position position="268"/>
    </location>
    <ligand>
        <name>Zn(2+)</name>
        <dbReference type="ChEBI" id="CHEBI:29105"/>
        <label>2</label>
        <note>catalytic</note>
    </ligand>
</feature>
<keyword evidence="14" id="KW-1185">Reference proteome</keyword>
<evidence type="ECO:0000256" key="8">
    <source>
        <dbReference type="PIRSR" id="PIRSR621190-2"/>
    </source>
</evidence>
<feature type="domain" description="Peptidase M10 metallopeptidase" evidence="11">
    <location>
        <begin position="266"/>
        <end position="302"/>
    </location>
</feature>
<evidence type="ECO:0000259" key="11">
    <source>
        <dbReference type="Pfam" id="PF00413"/>
    </source>
</evidence>
<sequence>MEHRGFVLTLLISLSSASVSATLFPNITAIPPWQQHPNATTSAAWDAFTKLAGCHSGETRDGLSKLKRYFSNFGYIPNSPSSNFTDDFDDELEKALKTYQQNFNLDVNSQLDDRTLEHIVRPRCGNADVVNGTSSMNSGNSSSFETVGHFHTTGHYTFFPGMPREGRLQQRFPEMVRRYDADFHGNGFVLHRRYHDRFLQRRPRRRRTVRWDFRDVGSRVFSSEWEVPFGCGRELGRFRRRHEVGDAFGCGFGDDGRSRDRAFVRLGHSSVENAIMYPTITSGTRKVELGDDDIQGIQSLYGTNPNYNGSTTPTATREDRESSGGEIPYLASRWTLAGFLAIVVQILLV</sequence>
<dbReference type="GO" id="GO:0008270">
    <property type="term" value="F:zinc ion binding"/>
    <property type="evidence" value="ECO:0007669"/>
    <property type="project" value="InterPro"/>
</dbReference>
<dbReference type="GO" id="GO:0030198">
    <property type="term" value="P:extracellular matrix organization"/>
    <property type="evidence" value="ECO:0007669"/>
    <property type="project" value="TreeGrafter"/>
</dbReference>
<comment type="caution">
    <text evidence="13">The sequence shown here is derived from an EMBL/GenBank/DDBJ whole genome shotgun (WGS) entry which is preliminary data.</text>
</comment>
<feature type="region of interest" description="Disordered" evidence="9">
    <location>
        <begin position="300"/>
        <end position="324"/>
    </location>
</feature>
<evidence type="ECO:0000256" key="9">
    <source>
        <dbReference type="SAM" id="MobiDB-lite"/>
    </source>
</evidence>
<dbReference type="InterPro" id="IPR002477">
    <property type="entry name" value="Peptidoglycan-bd-like"/>
</dbReference>
<evidence type="ECO:0000256" key="5">
    <source>
        <dbReference type="ARBA" id="ARBA00022723"/>
    </source>
</evidence>
<dbReference type="InterPro" id="IPR001818">
    <property type="entry name" value="Pept_M10_metallopeptidase"/>
</dbReference>
<dbReference type="InterPro" id="IPR024079">
    <property type="entry name" value="MetalloPept_cat_dom_sf"/>
</dbReference>
<dbReference type="GO" id="GO:0006508">
    <property type="term" value="P:proteolysis"/>
    <property type="evidence" value="ECO:0007669"/>
    <property type="project" value="UniProtKB-KW"/>
</dbReference>
<keyword evidence="10" id="KW-0732">Signal</keyword>
<comment type="cofactor">
    <cofactor evidence="8">
        <name>Zn(2+)</name>
        <dbReference type="ChEBI" id="CHEBI:29105"/>
    </cofactor>
    <text evidence="8">Binds 2 Zn(2+) ions per subunit.</text>
</comment>
<dbReference type="SUPFAM" id="SSF55486">
    <property type="entry name" value="Metalloproteases ('zincins'), catalytic domain"/>
    <property type="match status" value="1"/>
</dbReference>
<dbReference type="GO" id="GO:0031012">
    <property type="term" value="C:extracellular matrix"/>
    <property type="evidence" value="ECO:0007669"/>
    <property type="project" value="InterPro"/>
</dbReference>
<evidence type="ECO:0000313" key="14">
    <source>
        <dbReference type="Proteomes" id="UP000436088"/>
    </source>
</evidence>
<dbReference type="EMBL" id="VEPZ02001402">
    <property type="protein sequence ID" value="KAE8675342.1"/>
    <property type="molecule type" value="Genomic_DNA"/>
</dbReference>
<dbReference type="GO" id="GO:0030574">
    <property type="term" value="P:collagen catabolic process"/>
    <property type="evidence" value="ECO:0007669"/>
    <property type="project" value="TreeGrafter"/>
</dbReference>
<keyword evidence="3" id="KW-0449">Lipoprotein</keyword>
<protein>
    <submittedName>
        <fullName evidence="13">Transducin/WD40 repeat-like superfamily protein</fullName>
    </submittedName>
</protein>
<keyword evidence="6" id="KW-0378">Hydrolase</keyword>
<evidence type="ECO:0000256" key="1">
    <source>
        <dbReference type="ARBA" id="ARBA00004471"/>
    </source>
</evidence>
<evidence type="ECO:0000256" key="2">
    <source>
        <dbReference type="ARBA" id="ARBA00009614"/>
    </source>
</evidence>
<proteinExistence type="inferred from homology"/>
<organism evidence="13 14">
    <name type="scientific">Hibiscus syriacus</name>
    <name type="common">Rose of Sharon</name>
    <dbReference type="NCBI Taxonomy" id="106335"/>
    <lineage>
        <taxon>Eukaryota</taxon>
        <taxon>Viridiplantae</taxon>
        <taxon>Streptophyta</taxon>
        <taxon>Embryophyta</taxon>
        <taxon>Tracheophyta</taxon>
        <taxon>Spermatophyta</taxon>
        <taxon>Magnoliopsida</taxon>
        <taxon>eudicotyledons</taxon>
        <taxon>Gunneridae</taxon>
        <taxon>Pentapetalae</taxon>
        <taxon>rosids</taxon>
        <taxon>malvids</taxon>
        <taxon>Malvales</taxon>
        <taxon>Malvaceae</taxon>
        <taxon>Malvoideae</taxon>
        <taxon>Hibiscus</taxon>
    </lineage>
</organism>